<sequence>MQLSYPILLVAAASSVLARRLVITPAKLFSGNDVYIYSNDGTEHAIKDFVPIDGCKYNRGSIGECCVDIPRKRAHFKYKGQSTKYCFKYHSKTGTGKDTRFIYGEAGCSCHDILELRNKMDLPPTGLSSVIRQGLHRQTQQMSNLGRTPEGRLLASFTPFSAMGKKDRVRYQLRLCANQMQQLLDQLNPAHNISQSLKNSIAQIQHFNNFDQPNVISLWKDLLHEPRAFPFRSEEFCSRGESQSLLDRRAERNLNIPTLVVDTNNNREGGLHSRKRRNDDEDELIRPDHGHEEGSIGVEKEFESHGIIDKMNDPATKWKVLRKRRNGDYDGDDELNQPQPKRTKLSKK</sequence>
<reference evidence="3" key="1">
    <citation type="submission" date="2019-05" db="EMBL/GenBank/DDBJ databases">
        <authorList>
            <person name="Piombo E."/>
        </authorList>
    </citation>
    <scope>NUCLEOTIDE SEQUENCE</scope>
    <source>
        <strain evidence="3">C2S</strain>
    </source>
</reference>
<dbReference type="EMBL" id="CABFJX010000395">
    <property type="protein sequence ID" value="VTT78845.1"/>
    <property type="molecule type" value="Genomic_DNA"/>
</dbReference>
<feature type="signal peptide" evidence="2">
    <location>
        <begin position="1"/>
        <end position="18"/>
    </location>
</feature>
<dbReference type="Proteomes" id="UP000760494">
    <property type="component" value="Unassembled WGS sequence"/>
</dbReference>
<protein>
    <submittedName>
        <fullName evidence="3">Uncharacterized protein</fullName>
    </submittedName>
</protein>
<proteinExistence type="predicted"/>
<dbReference type="AlphaFoldDB" id="A0A9Q9RW86"/>
<evidence type="ECO:0000256" key="1">
    <source>
        <dbReference type="SAM" id="MobiDB-lite"/>
    </source>
</evidence>
<gene>
    <name evidence="3" type="ORF">C2S_11262</name>
</gene>
<feature type="chain" id="PRO_5040260987" evidence="2">
    <location>
        <begin position="19"/>
        <end position="348"/>
    </location>
</feature>
<evidence type="ECO:0000313" key="4">
    <source>
        <dbReference type="Proteomes" id="UP000760494"/>
    </source>
</evidence>
<organism evidence="3 4">
    <name type="scientific">Fusarium fujikuroi</name>
    <name type="common">Bakanae and foot rot disease fungus</name>
    <name type="synonym">Gibberella fujikuroi</name>
    <dbReference type="NCBI Taxonomy" id="5127"/>
    <lineage>
        <taxon>Eukaryota</taxon>
        <taxon>Fungi</taxon>
        <taxon>Dikarya</taxon>
        <taxon>Ascomycota</taxon>
        <taxon>Pezizomycotina</taxon>
        <taxon>Sordariomycetes</taxon>
        <taxon>Hypocreomycetidae</taxon>
        <taxon>Hypocreales</taxon>
        <taxon>Nectriaceae</taxon>
        <taxon>Fusarium</taxon>
        <taxon>Fusarium fujikuroi species complex</taxon>
    </lineage>
</organism>
<evidence type="ECO:0000313" key="3">
    <source>
        <dbReference type="EMBL" id="VTT78845.1"/>
    </source>
</evidence>
<feature type="compositionally biased region" description="Basic and acidic residues" evidence="1">
    <location>
        <begin position="284"/>
        <end position="308"/>
    </location>
</feature>
<accession>A0A9Q9RW86</accession>
<feature type="region of interest" description="Disordered" evidence="1">
    <location>
        <begin position="325"/>
        <end position="348"/>
    </location>
</feature>
<keyword evidence="2" id="KW-0732">Signal</keyword>
<evidence type="ECO:0000256" key="2">
    <source>
        <dbReference type="SAM" id="SignalP"/>
    </source>
</evidence>
<comment type="caution">
    <text evidence="3">The sequence shown here is derived from an EMBL/GenBank/DDBJ whole genome shotgun (WGS) entry which is preliminary data.</text>
</comment>
<feature type="region of interest" description="Disordered" evidence="1">
    <location>
        <begin position="263"/>
        <end position="308"/>
    </location>
</feature>
<name>A0A9Q9RW86_FUSFU</name>